<evidence type="ECO:0000259" key="3">
    <source>
        <dbReference type="PROSITE" id="PS50937"/>
    </source>
</evidence>
<protein>
    <submittedName>
        <fullName evidence="4">Helix-turn-helix transcriptional regulator</fullName>
    </submittedName>
</protein>
<reference evidence="4" key="1">
    <citation type="submission" date="2021-03" db="EMBL/GenBank/DDBJ databases">
        <title>Leucobacter chromiisoli sp. nov., isolated from chromium-containing soil of chemical plant.</title>
        <authorList>
            <person name="Xu Z."/>
        </authorList>
    </citation>
    <scope>NUCLEOTIDE SEQUENCE</scope>
    <source>
        <strain evidence="4">S27</strain>
    </source>
</reference>
<dbReference type="Pfam" id="PF13411">
    <property type="entry name" value="MerR_1"/>
    <property type="match status" value="1"/>
</dbReference>
<dbReference type="SMART" id="SM00422">
    <property type="entry name" value="HTH_MERR"/>
    <property type="match status" value="1"/>
</dbReference>
<feature type="domain" description="HTH merR-type" evidence="3">
    <location>
        <begin position="24"/>
        <end position="92"/>
    </location>
</feature>
<dbReference type="Proteomes" id="UP000664382">
    <property type="component" value="Unassembled WGS sequence"/>
</dbReference>
<dbReference type="Gene3D" id="1.10.1660.10">
    <property type="match status" value="1"/>
</dbReference>
<dbReference type="InterPro" id="IPR009061">
    <property type="entry name" value="DNA-bd_dom_put_sf"/>
</dbReference>
<evidence type="ECO:0000256" key="2">
    <source>
        <dbReference type="SAM" id="MobiDB-lite"/>
    </source>
</evidence>
<dbReference type="PRINTS" id="PR00040">
    <property type="entry name" value="HTHMERR"/>
</dbReference>
<keyword evidence="1" id="KW-0238">DNA-binding</keyword>
<comment type="caution">
    <text evidence="4">The sequence shown here is derived from an EMBL/GenBank/DDBJ whole genome shotgun (WGS) entry which is preliminary data.</text>
</comment>
<feature type="region of interest" description="Disordered" evidence="2">
    <location>
        <begin position="1"/>
        <end position="20"/>
    </location>
</feature>
<evidence type="ECO:0000256" key="1">
    <source>
        <dbReference type="ARBA" id="ARBA00023125"/>
    </source>
</evidence>
<dbReference type="PANTHER" id="PTHR30204:SF58">
    <property type="entry name" value="HTH-TYPE TRANSCRIPTIONAL REGULATOR YFMP"/>
    <property type="match status" value="1"/>
</dbReference>
<dbReference type="EMBL" id="JAGDYM010000012">
    <property type="protein sequence ID" value="MBO1902468.1"/>
    <property type="molecule type" value="Genomic_DNA"/>
</dbReference>
<dbReference type="PANTHER" id="PTHR30204">
    <property type="entry name" value="REDOX-CYCLING DRUG-SENSING TRANSCRIPTIONAL ACTIVATOR SOXR"/>
    <property type="match status" value="1"/>
</dbReference>
<dbReference type="CDD" id="cd04766">
    <property type="entry name" value="HTH_HspR"/>
    <property type="match status" value="1"/>
</dbReference>
<dbReference type="GO" id="GO:0003700">
    <property type="term" value="F:DNA-binding transcription factor activity"/>
    <property type="evidence" value="ECO:0007669"/>
    <property type="project" value="InterPro"/>
</dbReference>
<sequence>MPSPGGARSGGVPRSKKPQATRAVYTISVAAELSGLGVQTLRLYETRGLLAPARTPGGTRRYSGHDLRRLRRISELIEAGVNLAGVREILVLEARNQRLREENARLRALLQGEGSGPG</sequence>
<organism evidence="4 5">
    <name type="scientific">Leucobacter weissii</name>
    <dbReference type="NCBI Taxonomy" id="1983706"/>
    <lineage>
        <taxon>Bacteria</taxon>
        <taxon>Bacillati</taxon>
        <taxon>Actinomycetota</taxon>
        <taxon>Actinomycetes</taxon>
        <taxon>Micrococcales</taxon>
        <taxon>Microbacteriaceae</taxon>
        <taxon>Leucobacter</taxon>
    </lineage>
</organism>
<dbReference type="SUPFAM" id="SSF46955">
    <property type="entry name" value="Putative DNA-binding domain"/>
    <property type="match status" value="1"/>
</dbReference>
<dbReference type="InterPro" id="IPR000551">
    <property type="entry name" value="MerR-type_HTH_dom"/>
</dbReference>
<dbReference type="GO" id="GO:0003677">
    <property type="term" value="F:DNA binding"/>
    <property type="evidence" value="ECO:0007669"/>
    <property type="project" value="UniProtKB-KW"/>
</dbReference>
<name>A0A939MKJ8_9MICO</name>
<evidence type="ECO:0000313" key="4">
    <source>
        <dbReference type="EMBL" id="MBO1902468.1"/>
    </source>
</evidence>
<gene>
    <name evidence="4" type="ORF">J4H92_10965</name>
</gene>
<evidence type="ECO:0000313" key="5">
    <source>
        <dbReference type="Proteomes" id="UP000664382"/>
    </source>
</evidence>
<dbReference type="PROSITE" id="PS50937">
    <property type="entry name" value="HTH_MERR_2"/>
    <property type="match status" value="1"/>
</dbReference>
<dbReference type="InterPro" id="IPR047057">
    <property type="entry name" value="MerR_fam"/>
</dbReference>
<keyword evidence="5" id="KW-1185">Reference proteome</keyword>
<accession>A0A939MKJ8</accession>
<dbReference type="AlphaFoldDB" id="A0A939MKJ8"/>
<proteinExistence type="predicted"/>